<dbReference type="KEGG" id="cmv:CMUST_14590"/>
<evidence type="ECO:0000313" key="3">
    <source>
        <dbReference type="Proteomes" id="UP000035199"/>
    </source>
</evidence>
<dbReference type="Gene3D" id="3.20.20.190">
    <property type="entry name" value="Phosphatidylinositol (PI) phosphodiesterase"/>
    <property type="match status" value="1"/>
</dbReference>
<dbReference type="GO" id="GO:0006629">
    <property type="term" value="P:lipid metabolic process"/>
    <property type="evidence" value="ECO:0007669"/>
    <property type="project" value="InterPro"/>
</dbReference>
<dbReference type="PATRIC" id="fig|571915.4.peg.3135"/>
<gene>
    <name evidence="2" type="ORF">CMUST_14590</name>
</gene>
<dbReference type="PROSITE" id="PS51704">
    <property type="entry name" value="GP_PDE"/>
    <property type="match status" value="1"/>
</dbReference>
<accession>A0A0G3H1E0</accession>
<keyword evidence="2" id="KW-0378">Hydrolase</keyword>
<evidence type="ECO:0000259" key="1">
    <source>
        <dbReference type="PROSITE" id="PS51704"/>
    </source>
</evidence>
<name>A0A0G3H1E0_9CORY</name>
<dbReference type="GO" id="GO:0008889">
    <property type="term" value="F:glycerophosphodiester phosphodiesterase activity"/>
    <property type="evidence" value="ECO:0007669"/>
    <property type="project" value="UniProtKB-EC"/>
</dbReference>
<dbReference type="STRING" id="571915.CMUST_14590"/>
<dbReference type="Pfam" id="PF03009">
    <property type="entry name" value="GDPD"/>
    <property type="match status" value="1"/>
</dbReference>
<dbReference type="AlphaFoldDB" id="A0A0G3H1E0"/>
<dbReference type="Proteomes" id="UP000035199">
    <property type="component" value="Chromosome"/>
</dbReference>
<feature type="domain" description="GP-PDE" evidence="1">
    <location>
        <begin position="1"/>
        <end position="243"/>
    </location>
</feature>
<sequence>MHIVAHRGFSGRYPEMSPIAYEKALQLPIHGVECDVRLTKDGHVVCTHDRTMLRVAGVRAVVSTSTLAQLKRLNIGDDSVTGAASLQRILTLDELLDMVFATDDKHIYIEAKHPTRMGRMLEEQLALCLKYHGLAQSDRVHFISFSHAAVRRMNALVPAIETFYLRREWEAKVNPADLHFSHPNNFGISLKRAKLDTWILDRDAQVYAPYMWTVNDPDDMLWADSHDVGVMATDYPDIAVKVLGRAG</sequence>
<dbReference type="OrthoDB" id="9758957at2"/>
<keyword evidence="3" id="KW-1185">Reference proteome</keyword>
<organism evidence="2 3">
    <name type="scientific">Corynebacterium mustelae</name>
    <dbReference type="NCBI Taxonomy" id="571915"/>
    <lineage>
        <taxon>Bacteria</taxon>
        <taxon>Bacillati</taxon>
        <taxon>Actinomycetota</taxon>
        <taxon>Actinomycetes</taxon>
        <taxon>Mycobacteriales</taxon>
        <taxon>Corynebacteriaceae</taxon>
        <taxon>Corynebacterium</taxon>
    </lineage>
</organism>
<dbReference type="PANTHER" id="PTHR46211:SF1">
    <property type="entry name" value="GLYCEROPHOSPHODIESTER PHOSPHODIESTERASE, CYTOPLASMIC"/>
    <property type="match status" value="1"/>
</dbReference>
<dbReference type="PANTHER" id="PTHR46211">
    <property type="entry name" value="GLYCEROPHOSPHORYL DIESTER PHOSPHODIESTERASE"/>
    <property type="match status" value="1"/>
</dbReference>
<dbReference type="RefSeq" id="WP_047263084.1">
    <property type="nucleotide sequence ID" value="NZ_CP011542.1"/>
</dbReference>
<dbReference type="EMBL" id="CP011542">
    <property type="protein sequence ID" value="AKK07211.1"/>
    <property type="molecule type" value="Genomic_DNA"/>
</dbReference>
<dbReference type="SUPFAM" id="SSF51695">
    <property type="entry name" value="PLC-like phosphodiesterases"/>
    <property type="match status" value="1"/>
</dbReference>
<protein>
    <submittedName>
        <fullName evidence="2">Glycerophosphoryl diester phosphodiesterase</fullName>
        <ecNumber evidence="2">3.1.4.46</ecNumber>
    </submittedName>
</protein>
<reference evidence="3" key="2">
    <citation type="submission" date="2015-05" db="EMBL/GenBank/DDBJ databases">
        <title>Complete genome sequence of Corynebacterium mustelae DSM 45274, isolated from various tissues of a male ferret with lethal sepsis.</title>
        <authorList>
            <person name="Ruckert C."/>
            <person name="Albersmeier A."/>
            <person name="Winkler A."/>
            <person name="Tauch A."/>
        </authorList>
    </citation>
    <scope>NUCLEOTIDE SEQUENCE [LARGE SCALE GENOMIC DNA]</scope>
    <source>
        <strain evidence="3">DSM 45274</strain>
    </source>
</reference>
<dbReference type="EC" id="3.1.4.46" evidence="2"/>
<evidence type="ECO:0000313" key="2">
    <source>
        <dbReference type="EMBL" id="AKK07211.1"/>
    </source>
</evidence>
<dbReference type="InterPro" id="IPR030395">
    <property type="entry name" value="GP_PDE_dom"/>
</dbReference>
<reference evidence="2 3" key="1">
    <citation type="journal article" date="2015" name="Genome Announc.">
        <title>Complete Genome Sequence of the Type Strain Corynebacterium mustelae DSM 45274, Isolated from Various Tissues of a Male Ferret with Lethal Sepsis.</title>
        <authorList>
            <person name="Ruckert C."/>
            <person name="Eimer J."/>
            <person name="Winkler A."/>
            <person name="Tauch A."/>
        </authorList>
    </citation>
    <scope>NUCLEOTIDE SEQUENCE [LARGE SCALE GENOMIC DNA]</scope>
    <source>
        <strain evidence="2 3">DSM 45274</strain>
    </source>
</reference>
<dbReference type="InterPro" id="IPR017946">
    <property type="entry name" value="PLC-like_Pdiesterase_TIM-brl"/>
</dbReference>
<proteinExistence type="predicted"/>